<reference evidence="1 2" key="1">
    <citation type="submission" date="2020-06" db="EMBL/GenBank/DDBJ databases">
        <title>Genome mining for natural products.</title>
        <authorList>
            <person name="Zhang B."/>
            <person name="Shi J."/>
            <person name="Ge H."/>
        </authorList>
    </citation>
    <scope>NUCLEOTIDE SEQUENCE [LARGE SCALE GENOMIC DNA]</scope>
    <source>
        <strain evidence="1 2">NA00687</strain>
        <plasmid evidence="1 2">unnamed</plasmid>
    </source>
</reference>
<keyword evidence="1" id="KW-0614">Plasmid</keyword>
<sequence>MTTSTTTTLPREFAAGDYVLYRDPNLFWRGESDHTKVCWIYDCQRYATGVRYTLHPVTGGTISNAQGDYMRLLPPADAMRDIDTTPVNALGSAAVAWLTQQASTERPELPAR</sequence>
<protein>
    <submittedName>
        <fullName evidence="1">Uncharacterized protein</fullName>
    </submittedName>
</protein>
<keyword evidence="2" id="KW-1185">Reference proteome</keyword>
<name>A0A7H8NKB8_9ACTN</name>
<geneLocation type="plasmid" evidence="1 2">
    <name>unnamed</name>
</geneLocation>
<accession>A0A7H8NKB8</accession>
<dbReference type="AlphaFoldDB" id="A0A7H8NKB8"/>
<evidence type="ECO:0000313" key="1">
    <source>
        <dbReference type="EMBL" id="QKW55037.1"/>
    </source>
</evidence>
<dbReference type="Proteomes" id="UP000509303">
    <property type="component" value="Plasmid unnamed"/>
</dbReference>
<gene>
    <name evidence="1" type="ORF">HUT08_36520</name>
</gene>
<dbReference type="RefSeq" id="WP_176166667.1">
    <property type="nucleotide sequence ID" value="NZ_CP054930.1"/>
</dbReference>
<evidence type="ECO:0000313" key="2">
    <source>
        <dbReference type="Proteomes" id="UP000509303"/>
    </source>
</evidence>
<dbReference type="EMBL" id="CP054930">
    <property type="protein sequence ID" value="QKW55037.1"/>
    <property type="molecule type" value="Genomic_DNA"/>
</dbReference>
<organism evidence="1 2">
    <name type="scientific">Streptomyces buecherae</name>
    <dbReference type="NCBI Taxonomy" id="2763006"/>
    <lineage>
        <taxon>Bacteria</taxon>
        <taxon>Bacillati</taxon>
        <taxon>Actinomycetota</taxon>
        <taxon>Actinomycetes</taxon>
        <taxon>Kitasatosporales</taxon>
        <taxon>Streptomycetaceae</taxon>
        <taxon>Streptomyces</taxon>
    </lineage>
</organism>
<proteinExistence type="predicted"/>